<feature type="region of interest" description="Disordered" evidence="2">
    <location>
        <begin position="69"/>
        <end position="135"/>
    </location>
</feature>
<dbReference type="EMBL" id="BLXT01000492">
    <property type="protein sequence ID" value="GFN77514.1"/>
    <property type="molecule type" value="Genomic_DNA"/>
</dbReference>
<dbReference type="InterPro" id="IPR011010">
    <property type="entry name" value="DNA_brk_join_enz"/>
</dbReference>
<dbReference type="GO" id="GO:0003677">
    <property type="term" value="F:DNA binding"/>
    <property type="evidence" value="ECO:0007669"/>
    <property type="project" value="InterPro"/>
</dbReference>
<evidence type="ECO:0000256" key="1">
    <source>
        <dbReference type="ARBA" id="ARBA00023172"/>
    </source>
</evidence>
<reference evidence="3 4" key="1">
    <citation type="journal article" date="2021" name="Elife">
        <title>Chloroplast acquisition without the gene transfer in kleptoplastic sea slugs, Plakobranchus ocellatus.</title>
        <authorList>
            <person name="Maeda T."/>
            <person name="Takahashi S."/>
            <person name="Yoshida T."/>
            <person name="Shimamura S."/>
            <person name="Takaki Y."/>
            <person name="Nagai Y."/>
            <person name="Toyoda A."/>
            <person name="Suzuki Y."/>
            <person name="Arimoto A."/>
            <person name="Ishii H."/>
            <person name="Satoh N."/>
            <person name="Nishiyama T."/>
            <person name="Hasebe M."/>
            <person name="Maruyama T."/>
            <person name="Minagawa J."/>
            <person name="Obokata J."/>
            <person name="Shigenobu S."/>
        </authorList>
    </citation>
    <scope>NUCLEOTIDE SEQUENCE [LARGE SCALE GENOMIC DNA]</scope>
</reference>
<dbReference type="Gene3D" id="1.10.443.10">
    <property type="entry name" value="Intergrase catalytic core"/>
    <property type="match status" value="1"/>
</dbReference>
<organism evidence="3 4">
    <name type="scientific">Plakobranchus ocellatus</name>
    <dbReference type="NCBI Taxonomy" id="259542"/>
    <lineage>
        <taxon>Eukaryota</taxon>
        <taxon>Metazoa</taxon>
        <taxon>Spiralia</taxon>
        <taxon>Lophotrochozoa</taxon>
        <taxon>Mollusca</taxon>
        <taxon>Gastropoda</taxon>
        <taxon>Heterobranchia</taxon>
        <taxon>Euthyneura</taxon>
        <taxon>Panpulmonata</taxon>
        <taxon>Sacoglossa</taxon>
        <taxon>Placobranchoidea</taxon>
        <taxon>Plakobranchidae</taxon>
        <taxon>Plakobranchus</taxon>
    </lineage>
</organism>
<keyword evidence="4" id="KW-1185">Reference proteome</keyword>
<dbReference type="Proteomes" id="UP000735302">
    <property type="component" value="Unassembled WGS sequence"/>
</dbReference>
<sequence length="287" mass="31036">MSNKKSQHKERKVKGPQCLLRRKVFVTCHLTVTIGCTVMMSRRKINERGERTEEAYVIICTSPYQQAGSFFRGKPSESRKLSSERLQGAEPSAPGCDRPAQSQTADLEPAEEGIKAQISGIPGSSKDQSRGGRRRGGCALLASTTIFSCPDETISGPPNPALRKKKPSTPSQSSRDPPSPSQETKTPCMQGVGDRLRKQGFCAKTCWIRGGQTPKKSMPHTLLSGKGIDVKIFTAHSTRAASTSGALKAGVPLTTIMSAAGWSQSSTFAKFYKKGQGLLRSYCDESH</sequence>
<proteinExistence type="predicted"/>
<dbReference type="GO" id="GO:0015074">
    <property type="term" value="P:DNA integration"/>
    <property type="evidence" value="ECO:0007669"/>
    <property type="project" value="InterPro"/>
</dbReference>
<evidence type="ECO:0000256" key="2">
    <source>
        <dbReference type="SAM" id="MobiDB-lite"/>
    </source>
</evidence>
<accession>A0AAV3Y4A7</accession>
<evidence type="ECO:0000313" key="4">
    <source>
        <dbReference type="Proteomes" id="UP000735302"/>
    </source>
</evidence>
<dbReference type="SUPFAM" id="SSF56349">
    <property type="entry name" value="DNA breaking-rejoining enzymes"/>
    <property type="match status" value="1"/>
</dbReference>
<feature type="compositionally biased region" description="Basic and acidic residues" evidence="2">
    <location>
        <begin position="74"/>
        <end position="83"/>
    </location>
</feature>
<comment type="caution">
    <text evidence="3">The sequence shown here is derived from an EMBL/GenBank/DDBJ whole genome shotgun (WGS) entry which is preliminary data.</text>
</comment>
<evidence type="ECO:0000313" key="3">
    <source>
        <dbReference type="EMBL" id="GFN77514.1"/>
    </source>
</evidence>
<gene>
    <name evidence="3" type="ORF">PoB_000402000</name>
</gene>
<keyword evidence="1" id="KW-0233">DNA recombination</keyword>
<protein>
    <submittedName>
        <fullName evidence="3">Recombinase cre</fullName>
    </submittedName>
</protein>
<dbReference type="AlphaFoldDB" id="A0AAV3Y4A7"/>
<name>A0AAV3Y4A7_9GAST</name>
<dbReference type="GO" id="GO:0006310">
    <property type="term" value="P:DNA recombination"/>
    <property type="evidence" value="ECO:0007669"/>
    <property type="project" value="UniProtKB-KW"/>
</dbReference>
<feature type="region of interest" description="Disordered" evidence="2">
    <location>
        <begin position="149"/>
        <end position="189"/>
    </location>
</feature>
<dbReference type="InterPro" id="IPR013762">
    <property type="entry name" value="Integrase-like_cat_sf"/>
</dbReference>